<keyword evidence="2" id="KW-0902">Two-component regulatory system</keyword>
<dbReference type="PANTHER" id="PTHR48111:SF4">
    <property type="entry name" value="DNA-BINDING DUAL TRANSCRIPTIONAL REGULATOR OMPR"/>
    <property type="match status" value="1"/>
</dbReference>
<feature type="DNA-binding region" description="OmpR/PhoB-type" evidence="7">
    <location>
        <begin position="141"/>
        <end position="237"/>
    </location>
</feature>
<accession>A0A3G9JX51</accession>
<reference evidence="11" key="1">
    <citation type="submission" date="2018-11" db="EMBL/GenBank/DDBJ databases">
        <title>Comparative genomics of Parolsenella catena and Libanicoccus massiliensis: Reclassification of Libanicoccus massiliensis as Parolsenella massiliensis comb. nov.</title>
        <authorList>
            <person name="Sakamoto M."/>
            <person name="Ikeyama N."/>
            <person name="Murakami T."/>
            <person name="Mori H."/>
            <person name="Yuki M."/>
            <person name="Ohkuma M."/>
        </authorList>
    </citation>
    <scope>NUCLEOTIDE SEQUENCE [LARGE SCALE GENOMIC DNA]</scope>
    <source>
        <strain evidence="11">JCM 31932</strain>
    </source>
</reference>
<dbReference type="GO" id="GO:0006355">
    <property type="term" value="P:regulation of DNA-templated transcription"/>
    <property type="evidence" value="ECO:0007669"/>
    <property type="project" value="InterPro"/>
</dbReference>
<evidence type="ECO:0000256" key="1">
    <source>
        <dbReference type="ARBA" id="ARBA00022553"/>
    </source>
</evidence>
<proteinExistence type="predicted"/>
<evidence type="ECO:0000259" key="8">
    <source>
        <dbReference type="PROSITE" id="PS50110"/>
    </source>
</evidence>
<dbReference type="PROSITE" id="PS50110">
    <property type="entry name" value="RESPONSE_REGULATORY"/>
    <property type="match status" value="1"/>
</dbReference>
<dbReference type="InterPro" id="IPR001867">
    <property type="entry name" value="OmpR/PhoB-type_DNA-bd"/>
</dbReference>
<feature type="domain" description="Response regulatory" evidence="8">
    <location>
        <begin position="11"/>
        <end position="127"/>
    </location>
</feature>
<dbReference type="EMBL" id="AP019367">
    <property type="protein sequence ID" value="BBH49953.1"/>
    <property type="molecule type" value="Genomic_DNA"/>
</dbReference>
<dbReference type="InterPro" id="IPR011006">
    <property type="entry name" value="CheY-like_superfamily"/>
</dbReference>
<dbReference type="CDD" id="cd17574">
    <property type="entry name" value="REC_OmpR"/>
    <property type="match status" value="1"/>
</dbReference>
<protein>
    <submittedName>
        <fullName evidence="10">DNA-binding response regulator</fullName>
    </submittedName>
</protein>
<dbReference type="Pfam" id="PF00072">
    <property type="entry name" value="Response_reg"/>
    <property type="match status" value="1"/>
</dbReference>
<dbReference type="PROSITE" id="PS51755">
    <property type="entry name" value="OMPR_PHOB"/>
    <property type="match status" value="1"/>
</dbReference>
<dbReference type="InterPro" id="IPR036388">
    <property type="entry name" value="WH-like_DNA-bd_sf"/>
</dbReference>
<evidence type="ECO:0000256" key="5">
    <source>
        <dbReference type="ARBA" id="ARBA00023163"/>
    </source>
</evidence>
<keyword evidence="4 7" id="KW-0238">DNA-binding</keyword>
<dbReference type="GO" id="GO:0000156">
    <property type="term" value="F:phosphorelay response regulator activity"/>
    <property type="evidence" value="ECO:0007669"/>
    <property type="project" value="TreeGrafter"/>
</dbReference>
<evidence type="ECO:0000256" key="6">
    <source>
        <dbReference type="PROSITE-ProRule" id="PRU00169"/>
    </source>
</evidence>
<dbReference type="GO" id="GO:0032993">
    <property type="term" value="C:protein-DNA complex"/>
    <property type="evidence" value="ECO:0007669"/>
    <property type="project" value="TreeGrafter"/>
</dbReference>
<dbReference type="KEGG" id="pcat:Pcatena_05400"/>
<dbReference type="SUPFAM" id="SSF52172">
    <property type="entry name" value="CheY-like"/>
    <property type="match status" value="1"/>
</dbReference>
<dbReference type="Gene3D" id="3.40.50.2300">
    <property type="match status" value="1"/>
</dbReference>
<evidence type="ECO:0000313" key="11">
    <source>
        <dbReference type="Proteomes" id="UP000273154"/>
    </source>
</evidence>
<evidence type="ECO:0000259" key="9">
    <source>
        <dbReference type="PROSITE" id="PS51755"/>
    </source>
</evidence>
<dbReference type="Pfam" id="PF00486">
    <property type="entry name" value="Trans_reg_C"/>
    <property type="match status" value="1"/>
</dbReference>
<dbReference type="SUPFAM" id="SSF46894">
    <property type="entry name" value="C-terminal effector domain of the bipartite response regulators"/>
    <property type="match status" value="1"/>
</dbReference>
<keyword evidence="11" id="KW-1185">Reference proteome</keyword>
<dbReference type="SMART" id="SM00862">
    <property type="entry name" value="Trans_reg_C"/>
    <property type="match status" value="1"/>
</dbReference>
<dbReference type="AlphaFoldDB" id="A0A3G9JX51"/>
<evidence type="ECO:0000313" key="10">
    <source>
        <dbReference type="EMBL" id="BBH49953.1"/>
    </source>
</evidence>
<keyword evidence="1 6" id="KW-0597">Phosphoprotein</keyword>
<keyword evidence="5" id="KW-0804">Transcription</keyword>
<dbReference type="CDD" id="cd00383">
    <property type="entry name" value="trans_reg_C"/>
    <property type="match status" value="1"/>
</dbReference>
<organism evidence="10 11">
    <name type="scientific">Parolsenella catena</name>
    <dbReference type="NCBI Taxonomy" id="2003188"/>
    <lineage>
        <taxon>Bacteria</taxon>
        <taxon>Bacillati</taxon>
        <taxon>Actinomycetota</taxon>
        <taxon>Coriobacteriia</taxon>
        <taxon>Coriobacteriales</taxon>
        <taxon>Atopobiaceae</taxon>
        <taxon>Parolsenella</taxon>
    </lineage>
</organism>
<sequence>MEASASGSEPVIYYVEDEKNIRELAVYALSQAGIEARGLPDDAAFRRACAERVPDAVLLDIMLPDTDGLTILHRIRQTPGLASVPVMMLTARDTELDTVTALDAGADDYLSKPFGMMEMVSRVRALLRRSKAAPAAREPVSDVLEAGPLRLSPSRHEASADGVSLNLTVREFDLLSFLMRSPGVVFNRETLLQRVWGWDFDGGSRTVDVHVQTLRQKLGDAAGLIETVRGVGYRLRG</sequence>
<name>A0A3G9JX51_9ACTN</name>
<dbReference type="GO" id="GO:0000976">
    <property type="term" value="F:transcription cis-regulatory region binding"/>
    <property type="evidence" value="ECO:0007669"/>
    <property type="project" value="TreeGrafter"/>
</dbReference>
<dbReference type="InterPro" id="IPR016032">
    <property type="entry name" value="Sig_transdc_resp-reg_C-effctor"/>
</dbReference>
<dbReference type="InterPro" id="IPR001789">
    <property type="entry name" value="Sig_transdc_resp-reg_receiver"/>
</dbReference>
<evidence type="ECO:0000256" key="3">
    <source>
        <dbReference type="ARBA" id="ARBA00023015"/>
    </source>
</evidence>
<dbReference type="Gene3D" id="6.10.250.690">
    <property type="match status" value="1"/>
</dbReference>
<dbReference type="PANTHER" id="PTHR48111">
    <property type="entry name" value="REGULATOR OF RPOS"/>
    <property type="match status" value="1"/>
</dbReference>
<feature type="domain" description="OmpR/PhoB-type" evidence="9">
    <location>
        <begin position="141"/>
        <end position="237"/>
    </location>
</feature>
<evidence type="ECO:0000256" key="2">
    <source>
        <dbReference type="ARBA" id="ARBA00023012"/>
    </source>
</evidence>
<dbReference type="Gene3D" id="1.10.10.10">
    <property type="entry name" value="Winged helix-like DNA-binding domain superfamily/Winged helix DNA-binding domain"/>
    <property type="match status" value="1"/>
</dbReference>
<dbReference type="Proteomes" id="UP000273154">
    <property type="component" value="Chromosome"/>
</dbReference>
<dbReference type="GO" id="GO:0005829">
    <property type="term" value="C:cytosol"/>
    <property type="evidence" value="ECO:0007669"/>
    <property type="project" value="TreeGrafter"/>
</dbReference>
<gene>
    <name evidence="10" type="primary">ompR_2</name>
    <name evidence="10" type="ORF">Pcatena_05400</name>
</gene>
<evidence type="ECO:0000256" key="4">
    <source>
        <dbReference type="ARBA" id="ARBA00023125"/>
    </source>
</evidence>
<dbReference type="FunFam" id="1.10.10.10:FF:000018">
    <property type="entry name" value="DNA-binding response regulator ResD"/>
    <property type="match status" value="1"/>
</dbReference>
<dbReference type="SMART" id="SM00448">
    <property type="entry name" value="REC"/>
    <property type="match status" value="1"/>
</dbReference>
<feature type="modified residue" description="4-aspartylphosphate" evidence="6">
    <location>
        <position position="60"/>
    </location>
</feature>
<evidence type="ECO:0000256" key="7">
    <source>
        <dbReference type="PROSITE-ProRule" id="PRU01091"/>
    </source>
</evidence>
<dbReference type="InterPro" id="IPR039420">
    <property type="entry name" value="WalR-like"/>
</dbReference>
<keyword evidence="3" id="KW-0805">Transcription regulation</keyword>